<reference evidence="1 2" key="1">
    <citation type="submission" date="2020-08" db="EMBL/GenBank/DDBJ databases">
        <title>Sequencing the genomes of 1000 actinobacteria strains.</title>
        <authorList>
            <person name="Klenk H.-P."/>
        </authorList>
    </citation>
    <scope>NUCLEOTIDE SEQUENCE [LARGE SCALE GENOMIC DNA]</scope>
    <source>
        <strain evidence="1 2">DSM 45809</strain>
    </source>
</reference>
<sequence length="35" mass="4180">MVDRWRVEDGLITEGWEVIEPTSEVKAHLAWWALR</sequence>
<proteinExistence type="predicted"/>
<dbReference type="AlphaFoldDB" id="A0A7W7H1U3"/>
<accession>A0A7W7H1U3</accession>
<evidence type="ECO:0000313" key="2">
    <source>
        <dbReference type="Proteomes" id="UP000546162"/>
    </source>
</evidence>
<gene>
    <name evidence="1" type="ORF">BJY16_005904</name>
</gene>
<protein>
    <submittedName>
        <fullName evidence="1">Putative SnoaL-like aldol condensation-catalyzing enzyme</fullName>
    </submittedName>
</protein>
<evidence type="ECO:0000313" key="1">
    <source>
        <dbReference type="EMBL" id="MBB4742445.1"/>
    </source>
</evidence>
<dbReference type="EMBL" id="JACHNB010000001">
    <property type="protein sequence ID" value="MBB4742445.1"/>
    <property type="molecule type" value="Genomic_DNA"/>
</dbReference>
<dbReference type="Proteomes" id="UP000546162">
    <property type="component" value="Unassembled WGS sequence"/>
</dbReference>
<keyword evidence="2" id="KW-1185">Reference proteome</keyword>
<comment type="caution">
    <text evidence="1">The sequence shown here is derived from an EMBL/GenBank/DDBJ whole genome shotgun (WGS) entry which is preliminary data.</text>
</comment>
<organism evidence="1 2">
    <name type="scientific">Actinoplanes octamycinicus</name>
    <dbReference type="NCBI Taxonomy" id="135948"/>
    <lineage>
        <taxon>Bacteria</taxon>
        <taxon>Bacillati</taxon>
        <taxon>Actinomycetota</taxon>
        <taxon>Actinomycetes</taxon>
        <taxon>Micromonosporales</taxon>
        <taxon>Micromonosporaceae</taxon>
        <taxon>Actinoplanes</taxon>
    </lineage>
</organism>
<name>A0A7W7H1U3_9ACTN</name>